<dbReference type="InterPro" id="IPR051609">
    <property type="entry name" value="NmrA/Isoflavone_reductase-like"/>
</dbReference>
<name>A0A132B4X5_MOLSC</name>
<dbReference type="SUPFAM" id="SSF51735">
    <property type="entry name" value="NAD(P)-binding Rossmann-fold domains"/>
    <property type="match status" value="1"/>
</dbReference>
<feature type="domain" description="NmrA-like" evidence="3">
    <location>
        <begin position="6"/>
        <end position="241"/>
    </location>
</feature>
<keyword evidence="2" id="KW-0560">Oxidoreductase</keyword>
<accession>A0A132B4X5</accession>
<dbReference type="OrthoDB" id="9984533at2759"/>
<dbReference type="KEGG" id="psco:LY89DRAFT_660555"/>
<dbReference type="Gene3D" id="3.90.25.10">
    <property type="entry name" value="UDP-galactose 4-epimerase, domain 1"/>
    <property type="match status" value="1"/>
</dbReference>
<evidence type="ECO:0000259" key="3">
    <source>
        <dbReference type="Pfam" id="PF05368"/>
    </source>
</evidence>
<dbReference type="InterPro" id="IPR045312">
    <property type="entry name" value="PCBER-like"/>
</dbReference>
<dbReference type="CDD" id="cd05259">
    <property type="entry name" value="PCBER_SDR_a"/>
    <property type="match status" value="1"/>
</dbReference>
<protein>
    <submittedName>
        <fullName evidence="4">Isoflavone reductase family protein</fullName>
    </submittedName>
</protein>
<keyword evidence="1" id="KW-0521">NADP</keyword>
<dbReference type="AlphaFoldDB" id="A0A132B4X5"/>
<dbReference type="EMBL" id="KQ947440">
    <property type="protein sequence ID" value="KUJ07293.1"/>
    <property type="molecule type" value="Genomic_DNA"/>
</dbReference>
<dbReference type="Pfam" id="PF05368">
    <property type="entry name" value="NmrA"/>
    <property type="match status" value="1"/>
</dbReference>
<dbReference type="GeneID" id="28822282"/>
<dbReference type="PANTHER" id="PTHR47706:SF9">
    <property type="entry name" value="NMRA-LIKE DOMAIN-CONTAINING PROTEIN-RELATED"/>
    <property type="match status" value="1"/>
</dbReference>
<dbReference type="PANTHER" id="PTHR47706">
    <property type="entry name" value="NMRA-LIKE FAMILY PROTEIN"/>
    <property type="match status" value="1"/>
</dbReference>
<dbReference type="GO" id="GO:0016491">
    <property type="term" value="F:oxidoreductase activity"/>
    <property type="evidence" value="ECO:0007669"/>
    <property type="project" value="UniProtKB-KW"/>
</dbReference>
<dbReference type="InterPro" id="IPR036291">
    <property type="entry name" value="NAD(P)-bd_dom_sf"/>
</dbReference>
<dbReference type="InParanoid" id="A0A132B4X5"/>
<dbReference type="Proteomes" id="UP000070700">
    <property type="component" value="Unassembled WGS sequence"/>
</dbReference>
<reference evidence="4 5" key="1">
    <citation type="submission" date="2015-10" db="EMBL/GenBank/DDBJ databases">
        <title>Full genome of DAOMC 229536 Phialocephala scopiformis, a fungal endophyte of spruce producing the potent anti-insectan compound rugulosin.</title>
        <authorList>
            <consortium name="DOE Joint Genome Institute"/>
            <person name="Walker A.K."/>
            <person name="Frasz S.L."/>
            <person name="Seifert K.A."/>
            <person name="Miller J.D."/>
            <person name="Mondo S.J."/>
            <person name="Labutti K."/>
            <person name="Lipzen A."/>
            <person name="Dockter R."/>
            <person name="Kennedy M."/>
            <person name="Grigoriev I.V."/>
            <person name="Spatafora J.W."/>
        </authorList>
    </citation>
    <scope>NUCLEOTIDE SEQUENCE [LARGE SCALE GENOMIC DNA]</scope>
    <source>
        <strain evidence="4 5">CBS 120377</strain>
    </source>
</reference>
<evidence type="ECO:0000256" key="1">
    <source>
        <dbReference type="ARBA" id="ARBA00022857"/>
    </source>
</evidence>
<sequence>MSSPIKNVMIIGASGSIGPAVISSLLANNFAVSVLTRESSSSTFPSDITVHCTDYSPTSLIKAFQGQDAIISAIATMSTSLQSSIVDAAVTAGVKRFIPSEYGIDTSIPEVETLVPLTKGKRDTIAHLRTKEKEGLSWTAICVGSFFDWTFALPRVQGWNLPERKALIFDGGIYEYEATNIEQIGRAVAAVLLPGHLEETENKYVYVNSFTVSQTQVLNALEKATGEKFEVEHAKVEELVRLKWEGLGLKGGWFGSEEITAALYGNGNVNNFSKKGLLNDRLGLPKEDLEETLKRVLEKKA</sequence>
<proteinExistence type="predicted"/>
<dbReference type="InterPro" id="IPR008030">
    <property type="entry name" value="NmrA-like"/>
</dbReference>
<evidence type="ECO:0000313" key="4">
    <source>
        <dbReference type="EMBL" id="KUJ07293.1"/>
    </source>
</evidence>
<evidence type="ECO:0000256" key="2">
    <source>
        <dbReference type="ARBA" id="ARBA00023002"/>
    </source>
</evidence>
<dbReference type="RefSeq" id="XP_018061648.1">
    <property type="nucleotide sequence ID" value="XM_018212556.1"/>
</dbReference>
<keyword evidence="5" id="KW-1185">Reference proteome</keyword>
<gene>
    <name evidence="4" type="ORF">LY89DRAFT_660555</name>
</gene>
<evidence type="ECO:0000313" key="5">
    <source>
        <dbReference type="Proteomes" id="UP000070700"/>
    </source>
</evidence>
<dbReference type="Gene3D" id="3.40.50.720">
    <property type="entry name" value="NAD(P)-binding Rossmann-like Domain"/>
    <property type="match status" value="1"/>
</dbReference>
<organism evidence="4 5">
    <name type="scientific">Mollisia scopiformis</name>
    <name type="common">Conifer needle endophyte fungus</name>
    <name type="synonym">Phialocephala scopiformis</name>
    <dbReference type="NCBI Taxonomy" id="149040"/>
    <lineage>
        <taxon>Eukaryota</taxon>
        <taxon>Fungi</taxon>
        <taxon>Dikarya</taxon>
        <taxon>Ascomycota</taxon>
        <taxon>Pezizomycotina</taxon>
        <taxon>Leotiomycetes</taxon>
        <taxon>Helotiales</taxon>
        <taxon>Mollisiaceae</taxon>
        <taxon>Mollisia</taxon>
    </lineage>
</organism>